<keyword evidence="9 20" id="KW-0378">Hydrolase</keyword>
<comment type="catalytic activity">
    <reaction evidence="18">
        <text>ATP + H2O = ADP + phosphate + H(+)</text>
        <dbReference type="Rhea" id="RHEA:13065"/>
        <dbReference type="ChEBI" id="CHEBI:15377"/>
        <dbReference type="ChEBI" id="CHEBI:15378"/>
        <dbReference type="ChEBI" id="CHEBI:30616"/>
        <dbReference type="ChEBI" id="CHEBI:43474"/>
        <dbReference type="ChEBI" id="CHEBI:456216"/>
    </reaction>
    <physiologicalReaction direction="left-to-right" evidence="18">
        <dbReference type="Rhea" id="RHEA:13066"/>
    </physiologicalReaction>
</comment>
<feature type="coiled-coil region" evidence="21">
    <location>
        <begin position="15"/>
        <end position="54"/>
    </location>
</feature>
<evidence type="ECO:0000256" key="6">
    <source>
        <dbReference type="ARBA" id="ARBA00022553"/>
    </source>
</evidence>
<name>A0A9W3BP48_BIOGL</name>
<dbReference type="GO" id="GO:0016787">
    <property type="term" value="F:hydrolase activity"/>
    <property type="evidence" value="ECO:0007669"/>
    <property type="project" value="UniProtKB-KW"/>
</dbReference>
<dbReference type="GO" id="GO:0009378">
    <property type="term" value="F:four-way junction helicase activity"/>
    <property type="evidence" value="ECO:0007669"/>
    <property type="project" value="TreeGrafter"/>
</dbReference>
<keyword evidence="11" id="KW-0862">Zinc</keyword>
<dbReference type="PANTHER" id="PTHR13710:SF105">
    <property type="entry name" value="ATP-DEPENDENT DNA HELICASE Q1"/>
    <property type="match status" value="1"/>
</dbReference>
<keyword evidence="25" id="KW-1185">Reference proteome</keyword>
<feature type="region of interest" description="Disordered" evidence="22">
    <location>
        <begin position="658"/>
        <end position="762"/>
    </location>
</feature>
<dbReference type="GeneID" id="106072856"/>
<evidence type="ECO:0000256" key="3">
    <source>
        <dbReference type="ARBA" id="ARBA00001947"/>
    </source>
</evidence>
<evidence type="ECO:0000256" key="15">
    <source>
        <dbReference type="ARBA" id="ARBA00023235"/>
    </source>
</evidence>
<keyword evidence="6" id="KW-0597">Phosphoprotein</keyword>
<dbReference type="CDD" id="cd18015">
    <property type="entry name" value="DEXHc_RecQ1"/>
    <property type="match status" value="1"/>
</dbReference>
<dbReference type="GO" id="GO:0005737">
    <property type="term" value="C:cytoplasm"/>
    <property type="evidence" value="ECO:0007669"/>
    <property type="project" value="TreeGrafter"/>
</dbReference>
<keyword evidence="13" id="KW-0007">Acetylation</keyword>
<evidence type="ECO:0000259" key="23">
    <source>
        <dbReference type="PROSITE" id="PS51192"/>
    </source>
</evidence>
<keyword evidence="10 20" id="KW-0347">Helicase</keyword>
<comment type="catalytic activity">
    <reaction evidence="19">
        <text>dATP + H2O = dADP + phosphate + H(+)</text>
        <dbReference type="Rhea" id="RHEA:51908"/>
        <dbReference type="ChEBI" id="CHEBI:15377"/>
        <dbReference type="ChEBI" id="CHEBI:15378"/>
        <dbReference type="ChEBI" id="CHEBI:43474"/>
        <dbReference type="ChEBI" id="CHEBI:57667"/>
        <dbReference type="ChEBI" id="CHEBI:61404"/>
    </reaction>
    <physiologicalReaction direction="left-to-right" evidence="19">
        <dbReference type="Rhea" id="RHEA:51909"/>
    </physiologicalReaction>
</comment>
<comment type="catalytic activity">
    <reaction evidence="17 20">
        <text>Couples ATP hydrolysis with the unwinding of duplex DNA by translocating in the 3'-5' direction.</text>
        <dbReference type="EC" id="5.6.2.4"/>
    </reaction>
</comment>
<dbReference type="CDD" id="cd18794">
    <property type="entry name" value="SF2_C_RecQ"/>
    <property type="match status" value="1"/>
</dbReference>
<dbReference type="NCBIfam" id="TIGR00614">
    <property type="entry name" value="recQ_fam"/>
    <property type="match status" value="1"/>
</dbReference>
<evidence type="ECO:0000256" key="18">
    <source>
        <dbReference type="ARBA" id="ARBA00048778"/>
    </source>
</evidence>
<keyword evidence="7" id="KW-0479">Metal-binding</keyword>
<comment type="subcellular location">
    <subcellularLocation>
        <location evidence="4 20">Nucleus</location>
    </subcellularLocation>
</comment>
<evidence type="ECO:0000256" key="16">
    <source>
        <dbReference type="ARBA" id="ARBA00023242"/>
    </source>
</evidence>
<feature type="compositionally biased region" description="Polar residues" evidence="22">
    <location>
        <begin position="614"/>
        <end position="645"/>
    </location>
</feature>
<keyword evidence="15" id="KW-0413">Isomerase</keyword>
<dbReference type="GO" id="GO:0046872">
    <property type="term" value="F:metal ion binding"/>
    <property type="evidence" value="ECO:0007669"/>
    <property type="project" value="UniProtKB-KW"/>
</dbReference>
<evidence type="ECO:0000256" key="13">
    <source>
        <dbReference type="ARBA" id="ARBA00022990"/>
    </source>
</evidence>
<evidence type="ECO:0000256" key="14">
    <source>
        <dbReference type="ARBA" id="ARBA00023125"/>
    </source>
</evidence>
<dbReference type="InterPro" id="IPR004589">
    <property type="entry name" value="DNA_helicase_ATP-dep_RecQ"/>
</dbReference>
<dbReference type="Gene3D" id="1.10.10.10">
    <property type="entry name" value="Winged helix-like DNA-binding domain superfamily/Winged helix DNA-binding domain"/>
    <property type="match status" value="1"/>
</dbReference>
<proteinExistence type="inferred from homology"/>
<evidence type="ECO:0000259" key="24">
    <source>
        <dbReference type="PROSITE" id="PS51194"/>
    </source>
</evidence>
<keyword evidence="8 20" id="KW-0547">Nucleotide-binding</keyword>
<dbReference type="InterPro" id="IPR027417">
    <property type="entry name" value="P-loop_NTPase"/>
</dbReference>
<dbReference type="InterPro" id="IPR001650">
    <property type="entry name" value="Helicase_C-like"/>
</dbReference>
<evidence type="ECO:0000256" key="19">
    <source>
        <dbReference type="ARBA" id="ARBA00051437"/>
    </source>
</evidence>
<dbReference type="Pfam" id="PF00271">
    <property type="entry name" value="Helicase_C"/>
    <property type="match status" value="1"/>
</dbReference>
<dbReference type="FunFam" id="1.10.10.10:FF:000306">
    <property type="entry name" value="ATP-dependent DNA helicase"/>
    <property type="match status" value="1"/>
</dbReference>
<dbReference type="OMA" id="FKLSTMV"/>
<dbReference type="FunFam" id="3.40.50.300:FF:000596">
    <property type="entry name" value="ATP-dependent DNA helicase"/>
    <property type="match status" value="1"/>
</dbReference>
<dbReference type="SUPFAM" id="SSF52540">
    <property type="entry name" value="P-loop containing nucleoside triphosphate hydrolases"/>
    <property type="match status" value="1"/>
</dbReference>
<comment type="cofactor">
    <cofactor evidence="1">
        <name>Mn(2+)</name>
        <dbReference type="ChEBI" id="CHEBI:29035"/>
    </cofactor>
</comment>
<evidence type="ECO:0000256" key="9">
    <source>
        <dbReference type="ARBA" id="ARBA00022801"/>
    </source>
</evidence>
<keyword evidence="21" id="KW-0175">Coiled coil</keyword>
<dbReference type="FunFam" id="3.40.50.300:FF:000752">
    <property type="entry name" value="ATP-dependent DNA helicase"/>
    <property type="match status" value="1"/>
</dbReference>
<feature type="compositionally biased region" description="Basic and acidic residues" evidence="22">
    <location>
        <begin position="658"/>
        <end position="673"/>
    </location>
</feature>
<dbReference type="SMART" id="SM00490">
    <property type="entry name" value="HELICc"/>
    <property type="match status" value="1"/>
</dbReference>
<dbReference type="InterPro" id="IPR014001">
    <property type="entry name" value="Helicase_ATP-bd"/>
</dbReference>
<reference evidence="26" key="1">
    <citation type="submission" date="2025-08" db="UniProtKB">
        <authorList>
            <consortium name="RefSeq"/>
        </authorList>
    </citation>
    <scope>IDENTIFICATION</scope>
</reference>
<feature type="domain" description="Helicase ATP-binding" evidence="23">
    <location>
        <begin position="90"/>
        <end position="265"/>
    </location>
</feature>
<dbReference type="GO" id="GO:0005694">
    <property type="term" value="C:chromosome"/>
    <property type="evidence" value="ECO:0007669"/>
    <property type="project" value="TreeGrafter"/>
</dbReference>
<evidence type="ECO:0000256" key="17">
    <source>
        <dbReference type="ARBA" id="ARBA00034617"/>
    </source>
</evidence>
<dbReference type="GO" id="GO:0005634">
    <property type="term" value="C:nucleus"/>
    <property type="evidence" value="ECO:0007669"/>
    <property type="project" value="UniProtKB-SubCell"/>
</dbReference>
<keyword evidence="16 20" id="KW-0539">Nucleus</keyword>
<dbReference type="AlphaFoldDB" id="A0A9W3BP48"/>
<feature type="region of interest" description="Disordered" evidence="22">
    <location>
        <begin position="590"/>
        <end position="645"/>
    </location>
</feature>
<dbReference type="GO" id="GO:0005524">
    <property type="term" value="F:ATP binding"/>
    <property type="evidence" value="ECO:0007669"/>
    <property type="project" value="UniProtKB-KW"/>
</dbReference>
<comment type="cofactor">
    <cofactor evidence="2">
        <name>Mg(2+)</name>
        <dbReference type="ChEBI" id="CHEBI:18420"/>
    </cofactor>
</comment>
<comment type="cofactor">
    <cofactor evidence="3">
        <name>Zn(2+)</name>
        <dbReference type="ChEBI" id="CHEBI:29105"/>
    </cofactor>
</comment>
<feature type="domain" description="Helicase C-terminal" evidence="24">
    <location>
        <begin position="290"/>
        <end position="441"/>
    </location>
</feature>
<dbReference type="OrthoDB" id="10261556at2759"/>
<dbReference type="Pfam" id="PF00270">
    <property type="entry name" value="DEAD"/>
    <property type="match status" value="1"/>
</dbReference>
<dbReference type="RefSeq" id="XP_055901193.1">
    <property type="nucleotide sequence ID" value="XM_056045218.1"/>
</dbReference>
<evidence type="ECO:0000256" key="5">
    <source>
        <dbReference type="ARBA" id="ARBA00005446"/>
    </source>
</evidence>
<dbReference type="PANTHER" id="PTHR13710">
    <property type="entry name" value="DNA HELICASE RECQ FAMILY MEMBER"/>
    <property type="match status" value="1"/>
</dbReference>
<accession>A0A9W3BP48</accession>
<dbReference type="EC" id="5.6.2.4" evidence="20"/>
<protein>
    <recommendedName>
        <fullName evidence="20">ATP-dependent DNA helicase</fullName>
        <ecNumber evidence="20">5.6.2.4</ecNumber>
    </recommendedName>
</protein>
<sequence>MSDYKNELCKVESELSLLEVELQELLERQSSLVNRRAELKLILEQSELDNQQNQHIKWEGTDFPWTAELDNKLKSVFKLNELRSMQRQTMNATLAKEDCLLIMPTGGGKSLCFQLPAVISKGLTLVISPLVSLMEDQQMALELLKIPSAIFTSATSKEEAKHIQEDMVTTKGHLKLLYVTPEKLAKSKRFMNRLEKSYAVNHLTRIVIDEVHCCSQWGHDFRPDYKFLGILKRQFPNAPILGLTATATINVLEDVKKILNIPRALLFRASFNRPNLFYEVQEKPATQKDTMDKIFHLINKRFRGQSGIIYCFSRKDSEEVATDLKSRGIKAGCYHADMTAQSRSAVHRKWLSGDVQVVVATVAFGMGIDKPDVRFVIHHSISKSIENLYQESGRAGRDGQRSDCIVLYRLADVTRQSSMVFTEQTGLPNLYGIVQYCIDVAKCRRSLIARHFGEVWESAQCDKMCDHCDRAQCQVKVKDVTHYCKDLVSILDAAAATQQRVTSAKLLDAWYGRGPAGVKVKSIAAPSLAKDQAERILAQLLVEGYLREDFHFTAYSTICYIIPGPKAKLLRNGGVKVAIDFVQACDQSSKNTVKDGSAAPSSDTPHRVKHKNNSETSNVKVQKNKLNSKGTTSKSPVTRDPSSLLTNSKLATKKLMLDHHGGPAKPSETHSMTDIEFNFDDEDEGGSKERVRKVTSQSDILNSDHIIKTLPKGEANPASKRGHNDEDGVASKKLKLISKSSSDSEDDLKDSIVISEDDDFVP</sequence>
<evidence type="ECO:0000256" key="12">
    <source>
        <dbReference type="ARBA" id="ARBA00022840"/>
    </source>
</evidence>
<dbReference type="Proteomes" id="UP001165740">
    <property type="component" value="Chromosome 10"/>
</dbReference>
<dbReference type="PROSITE" id="PS51194">
    <property type="entry name" value="HELICASE_CTER"/>
    <property type="match status" value="1"/>
</dbReference>
<evidence type="ECO:0000256" key="10">
    <source>
        <dbReference type="ARBA" id="ARBA00022806"/>
    </source>
</evidence>
<organism evidence="25 26">
    <name type="scientific">Biomphalaria glabrata</name>
    <name type="common">Bloodfluke planorb</name>
    <name type="synonym">Freshwater snail</name>
    <dbReference type="NCBI Taxonomy" id="6526"/>
    <lineage>
        <taxon>Eukaryota</taxon>
        <taxon>Metazoa</taxon>
        <taxon>Spiralia</taxon>
        <taxon>Lophotrochozoa</taxon>
        <taxon>Mollusca</taxon>
        <taxon>Gastropoda</taxon>
        <taxon>Heterobranchia</taxon>
        <taxon>Euthyneura</taxon>
        <taxon>Panpulmonata</taxon>
        <taxon>Hygrophila</taxon>
        <taxon>Lymnaeoidea</taxon>
        <taxon>Planorbidae</taxon>
        <taxon>Biomphalaria</taxon>
    </lineage>
</organism>
<evidence type="ECO:0000256" key="7">
    <source>
        <dbReference type="ARBA" id="ARBA00022723"/>
    </source>
</evidence>
<dbReference type="InterPro" id="IPR036388">
    <property type="entry name" value="WH-like_DNA-bd_sf"/>
</dbReference>
<keyword evidence="12 20" id="KW-0067">ATP-binding</keyword>
<dbReference type="Gene3D" id="3.40.50.300">
    <property type="entry name" value="P-loop containing nucleotide triphosphate hydrolases"/>
    <property type="match status" value="2"/>
</dbReference>
<evidence type="ECO:0000256" key="4">
    <source>
        <dbReference type="ARBA" id="ARBA00004123"/>
    </source>
</evidence>
<dbReference type="GO" id="GO:0043138">
    <property type="term" value="F:3'-5' DNA helicase activity"/>
    <property type="evidence" value="ECO:0007669"/>
    <property type="project" value="UniProtKB-EC"/>
</dbReference>
<evidence type="ECO:0000256" key="8">
    <source>
        <dbReference type="ARBA" id="ARBA00022741"/>
    </source>
</evidence>
<evidence type="ECO:0000313" key="26">
    <source>
        <dbReference type="RefSeq" id="XP_055901193.1"/>
    </source>
</evidence>
<comment type="similarity">
    <text evidence="5 20">Belongs to the helicase family. RecQ subfamily.</text>
</comment>
<dbReference type="SMART" id="SM00487">
    <property type="entry name" value="DEXDc"/>
    <property type="match status" value="1"/>
</dbReference>
<dbReference type="InterPro" id="IPR011545">
    <property type="entry name" value="DEAD/DEAH_box_helicase_dom"/>
</dbReference>
<evidence type="ECO:0000256" key="11">
    <source>
        <dbReference type="ARBA" id="ARBA00022833"/>
    </source>
</evidence>
<dbReference type="PROSITE" id="PS51192">
    <property type="entry name" value="HELICASE_ATP_BIND_1"/>
    <property type="match status" value="1"/>
</dbReference>
<gene>
    <name evidence="26" type="primary">LOC106072856</name>
</gene>
<dbReference type="GO" id="GO:0003677">
    <property type="term" value="F:DNA binding"/>
    <property type="evidence" value="ECO:0007669"/>
    <property type="project" value="UniProtKB-KW"/>
</dbReference>
<evidence type="ECO:0000256" key="21">
    <source>
        <dbReference type="SAM" id="Coils"/>
    </source>
</evidence>
<dbReference type="Pfam" id="PF16124">
    <property type="entry name" value="RecQ_Zn_bind"/>
    <property type="match status" value="1"/>
</dbReference>
<evidence type="ECO:0000256" key="2">
    <source>
        <dbReference type="ARBA" id="ARBA00001946"/>
    </source>
</evidence>
<dbReference type="GO" id="GO:0000724">
    <property type="term" value="P:double-strand break repair via homologous recombination"/>
    <property type="evidence" value="ECO:0007669"/>
    <property type="project" value="TreeGrafter"/>
</dbReference>
<evidence type="ECO:0000256" key="1">
    <source>
        <dbReference type="ARBA" id="ARBA00001936"/>
    </source>
</evidence>
<evidence type="ECO:0000313" key="25">
    <source>
        <dbReference type="Proteomes" id="UP001165740"/>
    </source>
</evidence>
<keyword evidence="14" id="KW-0238">DNA-binding</keyword>
<evidence type="ECO:0000256" key="22">
    <source>
        <dbReference type="SAM" id="MobiDB-lite"/>
    </source>
</evidence>
<evidence type="ECO:0000256" key="20">
    <source>
        <dbReference type="RuleBase" id="RU364117"/>
    </source>
</evidence>
<dbReference type="InterPro" id="IPR032284">
    <property type="entry name" value="RecQ_Zn-bd"/>
</dbReference>